<dbReference type="Gene3D" id="1.25.40.10">
    <property type="entry name" value="Tetratricopeptide repeat domain"/>
    <property type="match status" value="1"/>
</dbReference>
<evidence type="ECO:0000313" key="1">
    <source>
        <dbReference type="EMBL" id="GAA1616796.1"/>
    </source>
</evidence>
<dbReference type="RefSeq" id="WP_344222323.1">
    <property type="nucleotide sequence ID" value="NZ_BAAAOS010000066.1"/>
</dbReference>
<dbReference type="EMBL" id="BAAAOS010000066">
    <property type="protein sequence ID" value="GAA1616796.1"/>
    <property type="molecule type" value="Genomic_DNA"/>
</dbReference>
<organism evidence="1 2">
    <name type="scientific">Kribbella sancticallisti</name>
    <dbReference type="NCBI Taxonomy" id="460087"/>
    <lineage>
        <taxon>Bacteria</taxon>
        <taxon>Bacillati</taxon>
        <taxon>Actinomycetota</taxon>
        <taxon>Actinomycetes</taxon>
        <taxon>Propionibacteriales</taxon>
        <taxon>Kribbellaceae</taxon>
        <taxon>Kribbella</taxon>
    </lineage>
</organism>
<proteinExistence type="predicted"/>
<dbReference type="InterPro" id="IPR011990">
    <property type="entry name" value="TPR-like_helical_dom_sf"/>
</dbReference>
<gene>
    <name evidence="1" type="ORF">GCM10009789_83510</name>
</gene>
<sequence length="451" mass="49314">MASDVAVPNVRLTRLIADHGWTQARTAELINAAVQQATQQPGNYSAEQIRRLERGEVTWPHTVYRAAICAVFGVTEEEAGLRSKRMVSTTVADTDESDENLRRVQFMRGLRSAPAMAGLPPALHNGSGPVSARAEIPLRIGPEDVHQVTKVADVFRAADHAGHPPSGEAMAAELRSALRLLEAKADRGTKVAMQVAVGRLANVIGWSQFDAGCHAEADQYFRIGLYNAEEAGAWWLRADVLTHMARQAVYLERADDALTLIGTAKIREDRLSSLRRSALCIVEARAFSELGEAREATRSVDRAVQFFQEVDDRDDPDWEIYSDFFSEAQLNGDTGHGLWAVAAQGLETANAMARLEAAIDSYPDRYARSRLFCMARLAALMLLQGDPDEGVALARQALAAAQEVRSMRVRDDLGKLHSATAARRDSHPGVAGLRRELAAAHRGNNYAEIVT</sequence>
<evidence type="ECO:0008006" key="3">
    <source>
        <dbReference type="Google" id="ProtNLM"/>
    </source>
</evidence>
<comment type="caution">
    <text evidence="1">The sequence shown here is derived from an EMBL/GenBank/DDBJ whole genome shotgun (WGS) entry which is preliminary data.</text>
</comment>
<dbReference type="SUPFAM" id="SSF48452">
    <property type="entry name" value="TPR-like"/>
    <property type="match status" value="1"/>
</dbReference>
<accession>A0ABN2ESZ0</accession>
<keyword evidence="2" id="KW-1185">Reference proteome</keyword>
<evidence type="ECO:0000313" key="2">
    <source>
        <dbReference type="Proteomes" id="UP001500393"/>
    </source>
</evidence>
<reference evidence="1 2" key="1">
    <citation type="journal article" date="2019" name="Int. J. Syst. Evol. Microbiol.">
        <title>The Global Catalogue of Microorganisms (GCM) 10K type strain sequencing project: providing services to taxonomists for standard genome sequencing and annotation.</title>
        <authorList>
            <consortium name="The Broad Institute Genomics Platform"/>
            <consortium name="The Broad Institute Genome Sequencing Center for Infectious Disease"/>
            <person name="Wu L."/>
            <person name="Ma J."/>
        </authorList>
    </citation>
    <scope>NUCLEOTIDE SEQUENCE [LARGE SCALE GENOMIC DNA]</scope>
    <source>
        <strain evidence="1 2">JCM 14969</strain>
    </source>
</reference>
<name>A0ABN2ESZ0_9ACTN</name>
<dbReference type="Proteomes" id="UP001500393">
    <property type="component" value="Unassembled WGS sequence"/>
</dbReference>
<protein>
    <recommendedName>
        <fullName evidence="3">HTH cro/C1-type domain-containing protein</fullName>
    </recommendedName>
</protein>